<dbReference type="PANTHER" id="PTHR45085:SF3">
    <property type="entry name" value="S-ADENOSYL-L-METHIONINE-DEPENDENT METHYLTRANSFERASES SUPERFAMILY PROTEIN"/>
    <property type="match status" value="1"/>
</dbReference>
<dbReference type="PANTHER" id="PTHR45085">
    <property type="entry name" value="F21J9.14"/>
    <property type="match status" value="1"/>
</dbReference>
<reference evidence="2" key="1">
    <citation type="submission" date="2019-12" db="EMBL/GenBank/DDBJ databases">
        <authorList>
            <person name="Scholes J."/>
        </authorList>
    </citation>
    <scope>NUCLEOTIDE SEQUENCE</scope>
</reference>
<dbReference type="Proteomes" id="UP001153555">
    <property type="component" value="Unassembled WGS sequence"/>
</dbReference>
<comment type="caution">
    <text evidence="2">The sequence shown here is derived from an EMBL/GenBank/DDBJ whole genome shotgun (WGS) entry which is preliminary data.</text>
</comment>
<proteinExistence type="predicted"/>
<gene>
    <name evidence="2" type="ORF">SHERM_15586</name>
</gene>
<protein>
    <submittedName>
        <fullName evidence="2">S-adenosyl-L-methionine-dependent methyltransferases superfamily protein</fullName>
    </submittedName>
</protein>
<organism evidence="2 3">
    <name type="scientific">Striga hermonthica</name>
    <name type="common">Purple witchweed</name>
    <name type="synonym">Buchnera hermonthica</name>
    <dbReference type="NCBI Taxonomy" id="68872"/>
    <lineage>
        <taxon>Eukaryota</taxon>
        <taxon>Viridiplantae</taxon>
        <taxon>Streptophyta</taxon>
        <taxon>Embryophyta</taxon>
        <taxon>Tracheophyta</taxon>
        <taxon>Spermatophyta</taxon>
        <taxon>Magnoliopsida</taxon>
        <taxon>eudicotyledons</taxon>
        <taxon>Gunneridae</taxon>
        <taxon>Pentapetalae</taxon>
        <taxon>asterids</taxon>
        <taxon>lamiids</taxon>
        <taxon>Lamiales</taxon>
        <taxon>Orobanchaceae</taxon>
        <taxon>Buchnereae</taxon>
        <taxon>Striga</taxon>
    </lineage>
</organism>
<keyword evidence="2" id="KW-0489">Methyltransferase</keyword>
<keyword evidence="3" id="KW-1185">Reference proteome</keyword>
<sequence length="161" mass="18122">MYLTSLDSSTVTMWLLYLETPDTSIDLSDPNPKPPTPQIHTRLHPPPLYLHRQAQQPPPVQQRLENRQGLLRFPHEGAPGPKPPLERLADPGHLRRLGHAVLALQMGVEDITGVELVDSPPLVSRADPHNLLFLYGIFYLGLGLYLDRPFFRAGSWGKWIG</sequence>
<feature type="region of interest" description="Disordered" evidence="1">
    <location>
        <begin position="23"/>
        <end position="44"/>
    </location>
</feature>
<accession>A0A9N7R813</accession>
<name>A0A9N7R813_STRHE</name>
<dbReference type="EMBL" id="CACSLK010012531">
    <property type="protein sequence ID" value="CAA0815573.1"/>
    <property type="molecule type" value="Genomic_DNA"/>
</dbReference>
<dbReference type="AlphaFoldDB" id="A0A9N7R813"/>
<dbReference type="GO" id="GO:0008168">
    <property type="term" value="F:methyltransferase activity"/>
    <property type="evidence" value="ECO:0007669"/>
    <property type="project" value="UniProtKB-KW"/>
</dbReference>
<evidence type="ECO:0000313" key="3">
    <source>
        <dbReference type="Proteomes" id="UP001153555"/>
    </source>
</evidence>
<evidence type="ECO:0000256" key="1">
    <source>
        <dbReference type="SAM" id="MobiDB-lite"/>
    </source>
</evidence>
<feature type="region of interest" description="Disordered" evidence="1">
    <location>
        <begin position="66"/>
        <end position="90"/>
    </location>
</feature>
<keyword evidence="2" id="KW-0808">Transferase</keyword>
<evidence type="ECO:0000313" key="2">
    <source>
        <dbReference type="EMBL" id="CAA0815573.1"/>
    </source>
</evidence>
<dbReference type="GO" id="GO:0032259">
    <property type="term" value="P:methylation"/>
    <property type="evidence" value="ECO:0007669"/>
    <property type="project" value="UniProtKB-KW"/>
</dbReference>